<accession>A0A839QI85</accession>
<keyword evidence="1" id="KW-0812">Transmembrane</keyword>
<dbReference type="EMBL" id="JACHVS010000001">
    <property type="protein sequence ID" value="MBB2994454.1"/>
    <property type="molecule type" value="Genomic_DNA"/>
</dbReference>
<keyword evidence="3" id="KW-1185">Reference proteome</keyword>
<protein>
    <submittedName>
        <fullName evidence="2">Uncharacterized protein</fullName>
    </submittedName>
</protein>
<organism evidence="2 3">
    <name type="scientific">Paeniglutamicibacter cryotolerans</name>
    <dbReference type="NCBI Taxonomy" id="670079"/>
    <lineage>
        <taxon>Bacteria</taxon>
        <taxon>Bacillati</taxon>
        <taxon>Actinomycetota</taxon>
        <taxon>Actinomycetes</taxon>
        <taxon>Micrococcales</taxon>
        <taxon>Micrococcaceae</taxon>
        <taxon>Paeniglutamicibacter</taxon>
    </lineage>
</organism>
<evidence type="ECO:0000313" key="3">
    <source>
        <dbReference type="Proteomes" id="UP000523000"/>
    </source>
</evidence>
<name>A0A839QI85_9MICC</name>
<reference evidence="2 3" key="1">
    <citation type="submission" date="2020-08" db="EMBL/GenBank/DDBJ databases">
        <title>Sequencing the genomes of 1000 actinobacteria strains.</title>
        <authorList>
            <person name="Klenk H.-P."/>
        </authorList>
    </citation>
    <scope>NUCLEOTIDE SEQUENCE [LARGE SCALE GENOMIC DNA]</scope>
    <source>
        <strain evidence="2 3">DSM 22826</strain>
    </source>
</reference>
<dbReference type="AlphaFoldDB" id="A0A839QI85"/>
<proteinExistence type="predicted"/>
<sequence length="149" mass="15986">MGTVNMGTAMKEIAVLDGAAAGLRGLLMVAGFVLVLLTLAAAVRIVVGILDLGPRRSIPGVVVSISERRFLDFLPDQLNNALWDRGPNVGWSWSERRKVRHELVIDTGSGTHAWTLRDAKKASGIRAGQQVTLVVSPLVGFVDRLESSS</sequence>
<dbReference type="Proteomes" id="UP000523000">
    <property type="component" value="Unassembled WGS sequence"/>
</dbReference>
<keyword evidence="1" id="KW-0472">Membrane</keyword>
<evidence type="ECO:0000256" key="1">
    <source>
        <dbReference type="SAM" id="Phobius"/>
    </source>
</evidence>
<feature type="transmembrane region" description="Helical" evidence="1">
    <location>
        <begin position="26"/>
        <end position="47"/>
    </location>
</feature>
<keyword evidence="1" id="KW-1133">Transmembrane helix</keyword>
<evidence type="ECO:0000313" key="2">
    <source>
        <dbReference type="EMBL" id="MBB2994454.1"/>
    </source>
</evidence>
<comment type="caution">
    <text evidence="2">The sequence shown here is derived from an EMBL/GenBank/DDBJ whole genome shotgun (WGS) entry which is preliminary data.</text>
</comment>
<gene>
    <name evidence="2" type="ORF">E9229_000645</name>
</gene>